<evidence type="ECO:0000313" key="3">
    <source>
        <dbReference type="Proteomes" id="UP000689195"/>
    </source>
</evidence>
<reference evidence="2" key="1">
    <citation type="submission" date="2021-01" db="EMBL/GenBank/DDBJ databases">
        <authorList>
            <consortium name="Genoscope - CEA"/>
            <person name="William W."/>
        </authorList>
    </citation>
    <scope>NUCLEOTIDE SEQUENCE</scope>
</reference>
<evidence type="ECO:0000256" key="1">
    <source>
        <dbReference type="SAM" id="MobiDB-lite"/>
    </source>
</evidence>
<feature type="region of interest" description="Disordered" evidence="1">
    <location>
        <begin position="448"/>
        <end position="470"/>
    </location>
</feature>
<organism evidence="2 3">
    <name type="scientific">Paramecium pentaurelia</name>
    <dbReference type="NCBI Taxonomy" id="43138"/>
    <lineage>
        <taxon>Eukaryota</taxon>
        <taxon>Sar</taxon>
        <taxon>Alveolata</taxon>
        <taxon>Ciliophora</taxon>
        <taxon>Intramacronucleata</taxon>
        <taxon>Oligohymenophorea</taxon>
        <taxon>Peniculida</taxon>
        <taxon>Parameciidae</taxon>
        <taxon>Paramecium</taxon>
    </lineage>
</organism>
<name>A0A8S1S5D5_9CILI</name>
<comment type="caution">
    <text evidence="2">The sequence shown here is derived from an EMBL/GenBank/DDBJ whole genome shotgun (WGS) entry which is preliminary data.</text>
</comment>
<feature type="region of interest" description="Disordered" evidence="1">
    <location>
        <begin position="245"/>
        <end position="294"/>
    </location>
</feature>
<dbReference type="OrthoDB" id="309940at2759"/>
<protein>
    <submittedName>
        <fullName evidence="2">Uncharacterized protein</fullName>
    </submittedName>
</protein>
<dbReference type="AlphaFoldDB" id="A0A8S1S5D5"/>
<proteinExistence type="predicted"/>
<feature type="region of interest" description="Disordered" evidence="1">
    <location>
        <begin position="103"/>
        <end position="131"/>
    </location>
</feature>
<gene>
    <name evidence="2" type="ORF">PPENT_87.1.T0030176</name>
</gene>
<accession>A0A8S1S5D5</accession>
<keyword evidence="3" id="KW-1185">Reference proteome</keyword>
<evidence type="ECO:0000313" key="2">
    <source>
        <dbReference type="EMBL" id="CAD8134184.1"/>
    </source>
</evidence>
<dbReference type="EMBL" id="CAJJDO010000003">
    <property type="protein sequence ID" value="CAD8134184.1"/>
    <property type="molecule type" value="Genomic_DNA"/>
</dbReference>
<feature type="compositionally biased region" description="Low complexity" evidence="1">
    <location>
        <begin position="252"/>
        <end position="277"/>
    </location>
</feature>
<dbReference type="Proteomes" id="UP000689195">
    <property type="component" value="Unassembled WGS sequence"/>
</dbReference>
<sequence>MNKQLDFNQKFPQHNPFKFLYYNEVKNGFYLDNPNELYIFDEAEGWADQNGCYYQKDGAPAGWVFVSQGKFTRYDINQRKVETGKNIYYPETIFDQEMQNRGIIQQQDQKSQKTSNQDYKNPSQYQKQNDQCQNIKSNQSSATLKEHQQNFQRFVQENNMQLHQIYFKKKNYIKGYQMDQQSGRQRVKSEDYRRDQRYIYNQNMNEFKSYNKLPQNNHSVYGKYQNINQNGRQNHHQNYSNEYFKNSDNRIRSNYSSKSNYNNNYESNSRNFNNNNHSNKRNWNKSNEEDRRGYQQYQNQKQYNLVKNPFIDQPLKQQYQQNQQNNYHDRRNEHNQIEYNIQSERIQKQKSNYDYQKNQNNNHLDYSNYQNKNLNVNKESYNYRQNNNKYSKQNENNRIIQQLNLQNGNFLDQKQQYQYVLRKDNSYSQFESNQQPIFEQIRYCGQNSEVIPDQQGAPERRERKSRLNQT</sequence>